<evidence type="ECO:0000256" key="1">
    <source>
        <dbReference type="SAM" id="Phobius"/>
    </source>
</evidence>
<protein>
    <submittedName>
        <fullName evidence="2">Uncharacterized protein</fullName>
    </submittedName>
</protein>
<reference evidence="2" key="1">
    <citation type="journal article" date="2023" name="G3 (Bethesda)">
        <title>A reference genome for the long-term kleptoplast-retaining sea slug Elysia crispata morphotype clarki.</title>
        <authorList>
            <person name="Eastman K.E."/>
            <person name="Pendleton A.L."/>
            <person name="Shaikh M.A."/>
            <person name="Suttiyut T."/>
            <person name="Ogas R."/>
            <person name="Tomko P."/>
            <person name="Gavelis G."/>
            <person name="Widhalm J.R."/>
            <person name="Wisecaver J.H."/>
        </authorList>
    </citation>
    <scope>NUCLEOTIDE SEQUENCE</scope>
    <source>
        <strain evidence="2">ECLA1</strain>
    </source>
</reference>
<feature type="transmembrane region" description="Helical" evidence="1">
    <location>
        <begin position="210"/>
        <end position="227"/>
    </location>
</feature>
<gene>
    <name evidence="2" type="ORF">RRG08_060540</name>
</gene>
<proteinExistence type="predicted"/>
<keyword evidence="1" id="KW-0472">Membrane</keyword>
<organism evidence="2 3">
    <name type="scientific">Elysia crispata</name>
    <name type="common">lettuce slug</name>
    <dbReference type="NCBI Taxonomy" id="231223"/>
    <lineage>
        <taxon>Eukaryota</taxon>
        <taxon>Metazoa</taxon>
        <taxon>Spiralia</taxon>
        <taxon>Lophotrochozoa</taxon>
        <taxon>Mollusca</taxon>
        <taxon>Gastropoda</taxon>
        <taxon>Heterobranchia</taxon>
        <taxon>Euthyneura</taxon>
        <taxon>Panpulmonata</taxon>
        <taxon>Sacoglossa</taxon>
        <taxon>Placobranchoidea</taxon>
        <taxon>Plakobranchidae</taxon>
        <taxon>Elysia</taxon>
    </lineage>
</organism>
<name>A0AAE1D6Y9_9GAST</name>
<sequence length="232" mass="25681">MISSFCKYIEAGIVCTTETWLSDSCPDSCVNLDGFNVFRSDLTPDSGMTRGGARGVTTTTSTLTPERREAVVCVCVPTLTARGVTTTTSTLTPERREAVVCVCVPTLTARGVTTTTTSTLTPERREAVVCVCAYINSKWCNNDNIHVTDRTCTPYIEVLSLSIRPYYLPRKFPKIKLNVVSIPPQANFRQAEDHITSLVHDQINKSPDSIVYYLSLVILIIVLKLWMSVTEM</sequence>
<dbReference type="Proteomes" id="UP001283361">
    <property type="component" value="Unassembled WGS sequence"/>
</dbReference>
<evidence type="ECO:0000313" key="2">
    <source>
        <dbReference type="EMBL" id="KAK3758698.1"/>
    </source>
</evidence>
<dbReference type="EMBL" id="JAWDGP010005237">
    <property type="protein sequence ID" value="KAK3758698.1"/>
    <property type="molecule type" value="Genomic_DNA"/>
</dbReference>
<keyword evidence="1" id="KW-1133">Transmembrane helix</keyword>
<accession>A0AAE1D6Y9</accession>
<evidence type="ECO:0000313" key="3">
    <source>
        <dbReference type="Proteomes" id="UP001283361"/>
    </source>
</evidence>
<comment type="caution">
    <text evidence="2">The sequence shown here is derived from an EMBL/GenBank/DDBJ whole genome shotgun (WGS) entry which is preliminary data.</text>
</comment>
<keyword evidence="3" id="KW-1185">Reference proteome</keyword>
<keyword evidence="1" id="KW-0812">Transmembrane</keyword>
<dbReference type="AlphaFoldDB" id="A0AAE1D6Y9"/>